<accession>A0A1F5FJ36</accession>
<evidence type="ECO:0000256" key="6">
    <source>
        <dbReference type="ARBA" id="ARBA00022618"/>
    </source>
</evidence>
<dbReference type="InterPro" id="IPR005758">
    <property type="entry name" value="UDP-N-AcMur_Ala_ligase_MurC"/>
</dbReference>
<comment type="similarity">
    <text evidence="14">Belongs to the MurCDEF family.</text>
</comment>
<feature type="domain" description="Mur ligase C-terminal" evidence="16">
    <location>
        <begin position="324"/>
        <end position="454"/>
    </location>
</feature>
<comment type="caution">
    <text evidence="18">The sequence shown here is derived from an EMBL/GenBank/DDBJ whole genome shotgun (WGS) entry which is preliminary data.</text>
</comment>
<dbReference type="PANTHER" id="PTHR43445:SF3">
    <property type="entry name" value="UDP-N-ACETYLMURAMATE--L-ALANINE LIGASE"/>
    <property type="match status" value="1"/>
</dbReference>
<dbReference type="AlphaFoldDB" id="A0A1F5FJ36"/>
<feature type="binding site" evidence="14">
    <location>
        <begin position="112"/>
        <end position="118"/>
    </location>
    <ligand>
        <name>ATP</name>
        <dbReference type="ChEBI" id="CHEBI:30616"/>
    </ligand>
</feature>
<sequence length="472" mass="50773">MLGRITRVHLVGIGGAGMSGIAEILLSLGFEVSGSDLRAGKATERLAELGARVTIGHSEKNVVGAGVIAVSTAIPPDNPEVVAGRKYNIPVIARSEILVEIMRLKYPIAVAGTHGKTTTASFIYSILSDGGLDPTAVIGGKLNALRSKTEADPNGRATGTGASLGAGDYFIVEADESDGTFLAISPAYALVTNIDSDHLNYYSDLDDIRACFIRFANSVPFYGATIVCLDDPVVQGIMPELKRRYITYGFTAQCDVVGREVRLLPMSAGYKLYRGGELLGDVDLNLPGRHNVLNSLGAAALALELGVAPETIIKSLRSFKGIEMRLEVVGHIGDITVIHDYAHHPAEIAATLDAMRTGWDRRIVAVFQPHRYTRTKALFDRFLRCFYQADRLIITDIYPAGEPEIPGVSAEALARGVAEHGHHEVTFIRDRRKIPEAVAGMVSDDDLVLVLGAGNIWETARDIAKKLSEEKG</sequence>
<comment type="catalytic activity">
    <reaction evidence="13 14">
        <text>UDP-N-acetyl-alpha-D-muramate + L-alanine + ATP = UDP-N-acetyl-alpha-D-muramoyl-L-alanine + ADP + phosphate + H(+)</text>
        <dbReference type="Rhea" id="RHEA:23372"/>
        <dbReference type="ChEBI" id="CHEBI:15378"/>
        <dbReference type="ChEBI" id="CHEBI:30616"/>
        <dbReference type="ChEBI" id="CHEBI:43474"/>
        <dbReference type="ChEBI" id="CHEBI:57972"/>
        <dbReference type="ChEBI" id="CHEBI:70757"/>
        <dbReference type="ChEBI" id="CHEBI:83898"/>
        <dbReference type="ChEBI" id="CHEBI:456216"/>
        <dbReference type="EC" id="6.3.2.8"/>
    </reaction>
</comment>
<evidence type="ECO:0000256" key="14">
    <source>
        <dbReference type="HAMAP-Rule" id="MF_00046"/>
    </source>
</evidence>
<dbReference type="Pfam" id="PF02875">
    <property type="entry name" value="Mur_ligase_C"/>
    <property type="match status" value="1"/>
</dbReference>
<evidence type="ECO:0000259" key="17">
    <source>
        <dbReference type="Pfam" id="PF08245"/>
    </source>
</evidence>
<comment type="function">
    <text evidence="14">Cell wall formation.</text>
</comment>
<keyword evidence="6 14" id="KW-0132">Cell division</keyword>
<dbReference type="InterPro" id="IPR013221">
    <property type="entry name" value="Mur_ligase_cen"/>
</dbReference>
<organism evidence="18 19">
    <name type="scientific">Candidatus Coatesbacteria bacterium RBG_13_66_14</name>
    <dbReference type="NCBI Taxonomy" id="1817816"/>
    <lineage>
        <taxon>Bacteria</taxon>
        <taxon>Candidatus Coatesiibacteriota</taxon>
    </lineage>
</organism>
<evidence type="ECO:0000256" key="9">
    <source>
        <dbReference type="ARBA" id="ARBA00022960"/>
    </source>
</evidence>
<dbReference type="PANTHER" id="PTHR43445">
    <property type="entry name" value="UDP-N-ACETYLMURAMATE--L-ALANINE LIGASE-RELATED"/>
    <property type="match status" value="1"/>
</dbReference>
<evidence type="ECO:0000256" key="3">
    <source>
        <dbReference type="ARBA" id="ARBA00012211"/>
    </source>
</evidence>
<dbReference type="GO" id="GO:0071555">
    <property type="term" value="P:cell wall organization"/>
    <property type="evidence" value="ECO:0007669"/>
    <property type="project" value="UniProtKB-KW"/>
</dbReference>
<keyword evidence="11 14" id="KW-0131">Cell cycle</keyword>
<dbReference type="GO" id="GO:0008360">
    <property type="term" value="P:regulation of cell shape"/>
    <property type="evidence" value="ECO:0007669"/>
    <property type="project" value="UniProtKB-KW"/>
</dbReference>
<feature type="domain" description="Mur ligase central" evidence="17">
    <location>
        <begin position="110"/>
        <end position="302"/>
    </location>
</feature>
<evidence type="ECO:0000256" key="12">
    <source>
        <dbReference type="ARBA" id="ARBA00023316"/>
    </source>
</evidence>
<evidence type="ECO:0000256" key="10">
    <source>
        <dbReference type="ARBA" id="ARBA00022984"/>
    </source>
</evidence>
<dbReference type="EC" id="6.3.2.8" evidence="3 14"/>
<keyword evidence="10 14" id="KW-0573">Peptidoglycan synthesis</keyword>
<evidence type="ECO:0000259" key="16">
    <source>
        <dbReference type="Pfam" id="PF02875"/>
    </source>
</evidence>
<evidence type="ECO:0000256" key="7">
    <source>
        <dbReference type="ARBA" id="ARBA00022741"/>
    </source>
</evidence>
<gene>
    <name evidence="14" type="primary">murC</name>
    <name evidence="18" type="ORF">A2Y64_07935</name>
</gene>
<reference evidence="18 19" key="1">
    <citation type="journal article" date="2016" name="Nat. Commun.">
        <title>Thousands of microbial genomes shed light on interconnected biogeochemical processes in an aquifer system.</title>
        <authorList>
            <person name="Anantharaman K."/>
            <person name="Brown C.T."/>
            <person name="Hug L.A."/>
            <person name="Sharon I."/>
            <person name="Castelle C.J."/>
            <person name="Probst A.J."/>
            <person name="Thomas B.C."/>
            <person name="Singh A."/>
            <person name="Wilkins M.J."/>
            <person name="Karaoz U."/>
            <person name="Brodie E.L."/>
            <person name="Williams K.H."/>
            <person name="Hubbard S.S."/>
            <person name="Banfield J.F."/>
        </authorList>
    </citation>
    <scope>NUCLEOTIDE SEQUENCE [LARGE SCALE GENOMIC DNA]</scope>
</reference>
<dbReference type="GO" id="GO:0005737">
    <property type="term" value="C:cytoplasm"/>
    <property type="evidence" value="ECO:0007669"/>
    <property type="project" value="UniProtKB-SubCell"/>
</dbReference>
<dbReference type="InterPro" id="IPR036615">
    <property type="entry name" value="Mur_ligase_C_dom_sf"/>
</dbReference>
<evidence type="ECO:0000256" key="1">
    <source>
        <dbReference type="ARBA" id="ARBA00004496"/>
    </source>
</evidence>
<evidence type="ECO:0000256" key="13">
    <source>
        <dbReference type="ARBA" id="ARBA00047833"/>
    </source>
</evidence>
<evidence type="ECO:0000256" key="4">
    <source>
        <dbReference type="ARBA" id="ARBA00022490"/>
    </source>
</evidence>
<evidence type="ECO:0000259" key="15">
    <source>
        <dbReference type="Pfam" id="PF01225"/>
    </source>
</evidence>
<keyword evidence="12 14" id="KW-0961">Cell wall biogenesis/degradation</keyword>
<dbReference type="Gene3D" id="3.40.1190.10">
    <property type="entry name" value="Mur-like, catalytic domain"/>
    <property type="match status" value="1"/>
</dbReference>
<evidence type="ECO:0000313" key="19">
    <source>
        <dbReference type="Proteomes" id="UP000177187"/>
    </source>
</evidence>
<dbReference type="SUPFAM" id="SSF51984">
    <property type="entry name" value="MurCD N-terminal domain"/>
    <property type="match status" value="1"/>
</dbReference>
<name>A0A1F5FJ36_9BACT</name>
<dbReference type="Gene3D" id="3.90.190.20">
    <property type="entry name" value="Mur ligase, C-terminal domain"/>
    <property type="match status" value="1"/>
</dbReference>
<keyword evidence="5 14" id="KW-0436">Ligase</keyword>
<dbReference type="Pfam" id="PF08245">
    <property type="entry name" value="Mur_ligase_M"/>
    <property type="match status" value="1"/>
</dbReference>
<dbReference type="GO" id="GO:0008763">
    <property type="term" value="F:UDP-N-acetylmuramate-L-alanine ligase activity"/>
    <property type="evidence" value="ECO:0007669"/>
    <property type="project" value="UniProtKB-UniRule"/>
</dbReference>
<evidence type="ECO:0000256" key="8">
    <source>
        <dbReference type="ARBA" id="ARBA00022840"/>
    </source>
</evidence>
<dbReference type="InterPro" id="IPR036565">
    <property type="entry name" value="Mur-like_cat_sf"/>
</dbReference>
<dbReference type="GO" id="GO:0051301">
    <property type="term" value="P:cell division"/>
    <property type="evidence" value="ECO:0007669"/>
    <property type="project" value="UniProtKB-KW"/>
</dbReference>
<evidence type="ECO:0000313" key="18">
    <source>
        <dbReference type="EMBL" id="OGD79601.1"/>
    </source>
</evidence>
<dbReference type="InterPro" id="IPR050061">
    <property type="entry name" value="MurCDEF_pg_biosynth"/>
</dbReference>
<dbReference type="UniPathway" id="UPA00219"/>
<evidence type="ECO:0000256" key="11">
    <source>
        <dbReference type="ARBA" id="ARBA00023306"/>
    </source>
</evidence>
<comment type="pathway">
    <text evidence="2 14">Cell wall biogenesis; peptidoglycan biosynthesis.</text>
</comment>
<dbReference type="Pfam" id="PF01225">
    <property type="entry name" value="Mur_ligase"/>
    <property type="match status" value="1"/>
</dbReference>
<dbReference type="SUPFAM" id="SSF53244">
    <property type="entry name" value="MurD-like peptide ligases, peptide-binding domain"/>
    <property type="match status" value="1"/>
</dbReference>
<proteinExistence type="inferred from homology"/>
<dbReference type="EMBL" id="MFAF01000006">
    <property type="protein sequence ID" value="OGD79601.1"/>
    <property type="molecule type" value="Genomic_DNA"/>
</dbReference>
<dbReference type="GO" id="GO:0009252">
    <property type="term" value="P:peptidoglycan biosynthetic process"/>
    <property type="evidence" value="ECO:0007669"/>
    <property type="project" value="UniProtKB-UniRule"/>
</dbReference>
<dbReference type="GO" id="GO:0005524">
    <property type="term" value="F:ATP binding"/>
    <property type="evidence" value="ECO:0007669"/>
    <property type="project" value="UniProtKB-UniRule"/>
</dbReference>
<dbReference type="STRING" id="1817816.A2Y64_07935"/>
<dbReference type="SUPFAM" id="SSF53623">
    <property type="entry name" value="MurD-like peptide ligases, catalytic domain"/>
    <property type="match status" value="1"/>
</dbReference>
<comment type="subcellular location">
    <subcellularLocation>
        <location evidence="1 14">Cytoplasm</location>
    </subcellularLocation>
</comment>
<keyword evidence="7 14" id="KW-0547">Nucleotide-binding</keyword>
<dbReference type="NCBIfam" id="TIGR01082">
    <property type="entry name" value="murC"/>
    <property type="match status" value="1"/>
</dbReference>
<dbReference type="InterPro" id="IPR000713">
    <property type="entry name" value="Mur_ligase_N"/>
</dbReference>
<evidence type="ECO:0000256" key="5">
    <source>
        <dbReference type="ARBA" id="ARBA00022598"/>
    </source>
</evidence>
<protein>
    <recommendedName>
        <fullName evidence="3 14">UDP-N-acetylmuramate--L-alanine ligase</fullName>
        <ecNumber evidence="3 14">6.3.2.8</ecNumber>
    </recommendedName>
    <alternativeName>
        <fullName evidence="14">UDP-N-acetylmuramoyl-L-alanine synthetase</fullName>
    </alternativeName>
</protein>
<dbReference type="InterPro" id="IPR004101">
    <property type="entry name" value="Mur_ligase_C"/>
</dbReference>
<keyword evidence="8 14" id="KW-0067">ATP-binding</keyword>
<dbReference type="HAMAP" id="MF_00046">
    <property type="entry name" value="MurC"/>
    <property type="match status" value="1"/>
</dbReference>
<feature type="domain" description="Mur ligase N-terminal catalytic" evidence="15">
    <location>
        <begin position="8"/>
        <end position="106"/>
    </location>
</feature>
<keyword evidence="4 14" id="KW-0963">Cytoplasm</keyword>
<keyword evidence="9 14" id="KW-0133">Cell shape</keyword>
<dbReference type="Gene3D" id="3.40.50.720">
    <property type="entry name" value="NAD(P)-binding Rossmann-like Domain"/>
    <property type="match status" value="1"/>
</dbReference>
<evidence type="ECO:0000256" key="2">
    <source>
        <dbReference type="ARBA" id="ARBA00004752"/>
    </source>
</evidence>
<dbReference type="Proteomes" id="UP000177187">
    <property type="component" value="Unassembled WGS sequence"/>
</dbReference>